<dbReference type="AlphaFoldDB" id="A0A917X180"/>
<dbReference type="GO" id="GO:0005737">
    <property type="term" value="C:cytoplasm"/>
    <property type="evidence" value="ECO:0007669"/>
    <property type="project" value="TreeGrafter"/>
</dbReference>
<comment type="caution">
    <text evidence="1">The sequence shown here is derived from an EMBL/GenBank/DDBJ whole genome shotgun (WGS) entry which is preliminary data.</text>
</comment>
<accession>A0A917X180</accession>
<reference evidence="1" key="2">
    <citation type="submission" date="2020-09" db="EMBL/GenBank/DDBJ databases">
        <authorList>
            <person name="Sun Q."/>
            <person name="Ohkuma M."/>
        </authorList>
    </citation>
    <scope>NUCLEOTIDE SEQUENCE</scope>
    <source>
        <strain evidence="1">JCM 19831</strain>
    </source>
</reference>
<protein>
    <submittedName>
        <fullName evidence="1">5-formyltetrahydrofolate cyclo-ligase</fullName>
    </submittedName>
</protein>
<sequence>MSDRAIDREKDAVRQRVWDALRAEGAAPPDVHGHIPSFFGADEAASRLVALDAWREAAVVKANPDTAQLPVRIAALHDGKLLYMAVPKLATVAPFYLLDPTRLTAPADVIATSSGAAARAERIGLAQMQPVDLIVCGSVAVNRAGVRVGKGAGYSDIEVALLAQAGLIGPQTTIITTVHELQVVGEGLPETEHDFSVDLIVTPRRTIACGPSRRPAGIIREHLTDAKIADIPVLMQYATREH</sequence>
<dbReference type="PANTHER" id="PTHR13017">
    <property type="entry name" value="5-FORMYLTETRAHYDROFOLATE CYCLO-LIGASE-RELATED"/>
    <property type="match status" value="1"/>
</dbReference>
<dbReference type="Proteomes" id="UP000642070">
    <property type="component" value="Unassembled WGS sequence"/>
</dbReference>
<proteinExistence type="predicted"/>
<dbReference type="InterPro" id="IPR037171">
    <property type="entry name" value="NagB/RpiA_transferase-like"/>
</dbReference>
<evidence type="ECO:0000313" key="2">
    <source>
        <dbReference type="Proteomes" id="UP000642070"/>
    </source>
</evidence>
<evidence type="ECO:0000313" key="1">
    <source>
        <dbReference type="EMBL" id="GGM51658.1"/>
    </source>
</evidence>
<reference evidence="1" key="1">
    <citation type="journal article" date="2014" name="Int. J. Syst. Evol. Microbiol.">
        <title>Complete genome sequence of Corynebacterium casei LMG S-19264T (=DSM 44701T), isolated from a smear-ripened cheese.</title>
        <authorList>
            <consortium name="US DOE Joint Genome Institute (JGI-PGF)"/>
            <person name="Walter F."/>
            <person name="Albersmeier A."/>
            <person name="Kalinowski J."/>
            <person name="Ruckert C."/>
        </authorList>
    </citation>
    <scope>NUCLEOTIDE SEQUENCE</scope>
    <source>
        <strain evidence="1">JCM 19831</strain>
    </source>
</reference>
<dbReference type="Gene3D" id="3.40.50.10420">
    <property type="entry name" value="NagB/RpiA/CoA transferase-like"/>
    <property type="match status" value="1"/>
</dbReference>
<name>A0A917X180_9ACTN</name>
<dbReference type="RefSeq" id="WP_190253487.1">
    <property type="nucleotide sequence ID" value="NZ_BMPI01000034.1"/>
</dbReference>
<dbReference type="InterPro" id="IPR002698">
    <property type="entry name" value="FTHF_cligase"/>
</dbReference>
<dbReference type="InterPro" id="IPR024185">
    <property type="entry name" value="FTHF_cligase-like_sf"/>
</dbReference>
<organism evidence="1 2">
    <name type="scientific">Dactylosporangium sucinum</name>
    <dbReference type="NCBI Taxonomy" id="1424081"/>
    <lineage>
        <taxon>Bacteria</taxon>
        <taxon>Bacillati</taxon>
        <taxon>Actinomycetota</taxon>
        <taxon>Actinomycetes</taxon>
        <taxon>Micromonosporales</taxon>
        <taxon>Micromonosporaceae</taxon>
        <taxon>Dactylosporangium</taxon>
    </lineage>
</organism>
<dbReference type="EMBL" id="BMPI01000034">
    <property type="protein sequence ID" value="GGM51658.1"/>
    <property type="molecule type" value="Genomic_DNA"/>
</dbReference>
<dbReference type="Pfam" id="PF01812">
    <property type="entry name" value="5-FTHF_cyc-lig"/>
    <property type="match status" value="1"/>
</dbReference>
<gene>
    <name evidence="1" type="ORF">GCM10007977_061740</name>
</gene>
<dbReference type="SUPFAM" id="SSF100950">
    <property type="entry name" value="NagB/RpiA/CoA transferase-like"/>
    <property type="match status" value="1"/>
</dbReference>
<keyword evidence="2" id="KW-1185">Reference proteome</keyword>
<dbReference type="PANTHER" id="PTHR13017:SF0">
    <property type="entry name" value="METHENYLTETRAHYDROFOLATE SYNTHASE DOMAIN-CONTAINING PROTEIN"/>
    <property type="match status" value="1"/>
</dbReference>